<comment type="caution">
    <text evidence="2">The sequence shown here is derived from an EMBL/GenBank/DDBJ whole genome shotgun (WGS) entry which is preliminary data.</text>
</comment>
<protein>
    <submittedName>
        <fullName evidence="2">Uncharacterized protein</fullName>
    </submittedName>
</protein>
<feature type="region of interest" description="Disordered" evidence="1">
    <location>
        <begin position="90"/>
        <end position="111"/>
    </location>
</feature>
<dbReference type="EMBL" id="PCDP01000038">
    <property type="protein sequence ID" value="PZM12117.1"/>
    <property type="molecule type" value="Genomic_DNA"/>
</dbReference>
<organism evidence="2 3">
    <name type="scientific">Rhizobium tubonense</name>
    <dbReference type="NCBI Taxonomy" id="484088"/>
    <lineage>
        <taxon>Bacteria</taxon>
        <taxon>Pseudomonadati</taxon>
        <taxon>Pseudomonadota</taxon>
        <taxon>Alphaproteobacteria</taxon>
        <taxon>Hyphomicrobiales</taxon>
        <taxon>Rhizobiaceae</taxon>
        <taxon>Rhizobium/Agrobacterium group</taxon>
        <taxon>Rhizobium</taxon>
    </lineage>
</organism>
<accession>A0A2W4CG36</accession>
<reference evidence="2 3" key="1">
    <citation type="journal article" date="2018" name="Sci. Rep.">
        <title>Rhizobium tumorigenes sp. nov., a novel plant tumorigenic bacterium isolated from cane gall tumors on thornless blackberry.</title>
        <authorList>
            <person name="Kuzmanovi N."/>
            <person name="Smalla K."/>
            <person name="Gronow S."/>
            <person name="PuBawska J."/>
        </authorList>
    </citation>
    <scope>NUCLEOTIDE SEQUENCE [LARGE SCALE GENOMIC DNA]</scope>
    <source>
        <strain evidence="2 3">CCBAU 85046</strain>
    </source>
</reference>
<evidence type="ECO:0000256" key="1">
    <source>
        <dbReference type="SAM" id="MobiDB-lite"/>
    </source>
</evidence>
<dbReference type="Proteomes" id="UP000248925">
    <property type="component" value="Unassembled WGS sequence"/>
</dbReference>
<dbReference type="AlphaFoldDB" id="A0A2W4CG36"/>
<evidence type="ECO:0000313" key="3">
    <source>
        <dbReference type="Proteomes" id="UP000248925"/>
    </source>
</evidence>
<gene>
    <name evidence="2" type="ORF">CPY51_18645</name>
</gene>
<keyword evidence="3" id="KW-1185">Reference proteome</keyword>
<sequence>MKELVVMSVLARFELDEDDVVSDWLAVMPLRMLVRDACDDDGRLEISPEPGIDELSSCDELSSGLVIKTWRAIWAAINRVFASAETMERPLVGDHDRPRKGQSRPHDCRNG</sequence>
<name>A0A2W4CG36_9HYPH</name>
<proteinExistence type="predicted"/>
<evidence type="ECO:0000313" key="2">
    <source>
        <dbReference type="EMBL" id="PZM12117.1"/>
    </source>
</evidence>